<evidence type="ECO:0000313" key="3">
    <source>
        <dbReference type="Proteomes" id="UP001596156"/>
    </source>
</evidence>
<accession>A0ABW0DK91</accession>
<proteinExistence type="predicted"/>
<dbReference type="Proteomes" id="UP001596156">
    <property type="component" value="Unassembled WGS sequence"/>
</dbReference>
<name>A0ABW0DK91_STRFI</name>
<evidence type="ECO:0000313" key="2">
    <source>
        <dbReference type="EMBL" id="MFC5229872.1"/>
    </source>
</evidence>
<sequence length="91" mass="9494">MMHEDGLKSPAAQVTGVESPFGTGGHLPGSTEALSAPLAVRHSSAAVRRAAADLPAVVEVFRLPVRQGARVGALLDELEQWLGARARALSR</sequence>
<comment type="caution">
    <text evidence="2">The sequence shown here is derived from an EMBL/GenBank/DDBJ whole genome shotgun (WGS) entry which is preliminary data.</text>
</comment>
<organism evidence="2 3">
    <name type="scientific">Streptomyces fimbriatus</name>
    <dbReference type="NCBI Taxonomy" id="68197"/>
    <lineage>
        <taxon>Bacteria</taxon>
        <taxon>Bacillati</taxon>
        <taxon>Actinomycetota</taxon>
        <taxon>Actinomycetes</taxon>
        <taxon>Kitasatosporales</taxon>
        <taxon>Streptomycetaceae</taxon>
        <taxon>Streptomyces</taxon>
    </lineage>
</organism>
<dbReference type="EMBL" id="JBHSKL010000059">
    <property type="protein sequence ID" value="MFC5229872.1"/>
    <property type="molecule type" value="Genomic_DNA"/>
</dbReference>
<dbReference type="RefSeq" id="WP_344645310.1">
    <property type="nucleotide sequence ID" value="NZ_BAAASS010000015.1"/>
</dbReference>
<evidence type="ECO:0000256" key="1">
    <source>
        <dbReference type="SAM" id="MobiDB-lite"/>
    </source>
</evidence>
<protein>
    <submittedName>
        <fullName evidence="2">Uncharacterized protein</fullName>
    </submittedName>
</protein>
<reference evidence="3" key="1">
    <citation type="journal article" date="2019" name="Int. J. Syst. Evol. Microbiol.">
        <title>The Global Catalogue of Microorganisms (GCM) 10K type strain sequencing project: providing services to taxonomists for standard genome sequencing and annotation.</title>
        <authorList>
            <consortium name="The Broad Institute Genomics Platform"/>
            <consortium name="The Broad Institute Genome Sequencing Center for Infectious Disease"/>
            <person name="Wu L."/>
            <person name="Ma J."/>
        </authorList>
    </citation>
    <scope>NUCLEOTIDE SEQUENCE [LARGE SCALE GENOMIC DNA]</scope>
    <source>
        <strain evidence="3">CCM 8479</strain>
    </source>
</reference>
<keyword evidence="3" id="KW-1185">Reference proteome</keyword>
<feature type="region of interest" description="Disordered" evidence="1">
    <location>
        <begin position="1"/>
        <end position="30"/>
    </location>
</feature>
<gene>
    <name evidence="2" type="ORF">ACFPN6_36165</name>
</gene>